<dbReference type="InterPro" id="IPR036873">
    <property type="entry name" value="Rhodanese-like_dom_sf"/>
</dbReference>
<keyword evidence="2" id="KW-1185">Reference proteome</keyword>
<dbReference type="Proteomes" id="UP000295215">
    <property type="component" value="Unassembled WGS sequence"/>
</dbReference>
<name>A0A4R7ELI8_9FLAO</name>
<evidence type="ECO:0000313" key="2">
    <source>
        <dbReference type="Proteomes" id="UP000295215"/>
    </source>
</evidence>
<protein>
    <recommendedName>
        <fullName evidence="3">Rhodanese domain-containing protein</fullName>
    </recommendedName>
</protein>
<dbReference type="OrthoDB" id="760650at2"/>
<evidence type="ECO:0000313" key="1">
    <source>
        <dbReference type="EMBL" id="TDS50716.1"/>
    </source>
</evidence>
<dbReference type="SUPFAM" id="SSF52821">
    <property type="entry name" value="Rhodanese/Cell cycle control phosphatase"/>
    <property type="match status" value="1"/>
</dbReference>
<dbReference type="AlphaFoldDB" id="A0A4R7ELI8"/>
<organism evidence="1 2">
    <name type="scientific">Myroides indicus</name>
    <dbReference type="NCBI Taxonomy" id="1323422"/>
    <lineage>
        <taxon>Bacteria</taxon>
        <taxon>Pseudomonadati</taxon>
        <taxon>Bacteroidota</taxon>
        <taxon>Flavobacteriia</taxon>
        <taxon>Flavobacteriales</taxon>
        <taxon>Flavobacteriaceae</taxon>
        <taxon>Myroides</taxon>
    </lineage>
</organism>
<dbReference type="RefSeq" id="WP_133713808.1">
    <property type="nucleotide sequence ID" value="NZ_SOAG01000052.1"/>
</dbReference>
<accession>A0A4R7ELI8</accession>
<reference evidence="1 2" key="1">
    <citation type="submission" date="2019-03" db="EMBL/GenBank/DDBJ databases">
        <title>Genomic Encyclopedia of Archaeal and Bacterial Type Strains, Phase II (KMG-II): from individual species to whole genera.</title>
        <authorList>
            <person name="Goeker M."/>
        </authorList>
    </citation>
    <scope>NUCLEOTIDE SEQUENCE [LARGE SCALE GENOMIC DNA]</scope>
    <source>
        <strain evidence="1 2">DSM 28213</strain>
    </source>
</reference>
<comment type="caution">
    <text evidence="1">The sequence shown here is derived from an EMBL/GenBank/DDBJ whole genome shotgun (WGS) entry which is preliminary data.</text>
</comment>
<dbReference type="EMBL" id="SOAG01000052">
    <property type="protein sequence ID" value="TDS50716.1"/>
    <property type="molecule type" value="Genomic_DNA"/>
</dbReference>
<gene>
    <name evidence="1" type="ORF">C8P70_1528</name>
</gene>
<sequence length="143" mass="15844">MKYFVFLLGLILFMITDSYAQQKQEPWTISQLMAPETLADKINNSQIVSALIISVGPDDLIKGSVNAGPASEPQNIKQLKALLAKTPKDTEVVIYCGCCPFANCPNIRPAFTLLTESGFKNAKLLNLPQNIKVDWLDKNYPVK</sequence>
<proteinExistence type="predicted"/>
<evidence type="ECO:0008006" key="3">
    <source>
        <dbReference type="Google" id="ProtNLM"/>
    </source>
</evidence>